<proteinExistence type="predicted"/>
<dbReference type="AlphaFoldDB" id="X6LF65"/>
<name>X6LF65_RETFI</name>
<dbReference type="Proteomes" id="UP000023152">
    <property type="component" value="Unassembled WGS sequence"/>
</dbReference>
<evidence type="ECO:0000313" key="2">
    <source>
        <dbReference type="Proteomes" id="UP000023152"/>
    </source>
</evidence>
<evidence type="ECO:0000313" key="1">
    <source>
        <dbReference type="EMBL" id="ETN99990.1"/>
    </source>
</evidence>
<organism evidence="1 2">
    <name type="scientific">Reticulomyxa filosa</name>
    <dbReference type="NCBI Taxonomy" id="46433"/>
    <lineage>
        <taxon>Eukaryota</taxon>
        <taxon>Sar</taxon>
        <taxon>Rhizaria</taxon>
        <taxon>Retaria</taxon>
        <taxon>Foraminifera</taxon>
        <taxon>Monothalamids</taxon>
        <taxon>Reticulomyxidae</taxon>
        <taxon>Reticulomyxa</taxon>
    </lineage>
</organism>
<dbReference type="EMBL" id="ASPP01042303">
    <property type="protein sequence ID" value="ETN99990.1"/>
    <property type="molecule type" value="Genomic_DNA"/>
</dbReference>
<protein>
    <submittedName>
        <fullName evidence="1">Uncharacterized protein</fullName>
    </submittedName>
</protein>
<sequence>MVILYQYFPTNNAQIINMKSWPSTPHKPLHSHVQRVEWRYQQQSQKLLNRQTHHHQINQHINYRTNHQQIITQIGNIGAADQIHEHPITGFFKKIKSLDFVTLHYNIEKYVKNFDNNKMTICFNFIIFKKIQWTACYDYQRKCFAQVKTYVGKTMQTQMMVLLTMLVWKVARMILLIL</sequence>
<comment type="caution">
    <text evidence="1">The sequence shown here is derived from an EMBL/GenBank/DDBJ whole genome shotgun (WGS) entry which is preliminary data.</text>
</comment>
<gene>
    <name evidence="1" type="ORF">RFI_37468</name>
</gene>
<keyword evidence="2" id="KW-1185">Reference proteome</keyword>
<reference evidence="1 2" key="1">
    <citation type="journal article" date="2013" name="Curr. Biol.">
        <title>The Genome of the Foraminiferan Reticulomyxa filosa.</title>
        <authorList>
            <person name="Glockner G."/>
            <person name="Hulsmann N."/>
            <person name="Schleicher M."/>
            <person name="Noegel A.A."/>
            <person name="Eichinger L."/>
            <person name="Gallinger C."/>
            <person name="Pawlowski J."/>
            <person name="Sierra R."/>
            <person name="Euteneuer U."/>
            <person name="Pillet L."/>
            <person name="Moustafa A."/>
            <person name="Platzer M."/>
            <person name="Groth M."/>
            <person name="Szafranski K."/>
            <person name="Schliwa M."/>
        </authorList>
    </citation>
    <scope>NUCLEOTIDE SEQUENCE [LARGE SCALE GENOMIC DNA]</scope>
</reference>
<accession>X6LF65</accession>